<dbReference type="Proteomes" id="UP000288028">
    <property type="component" value="Unassembled WGS sequence"/>
</dbReference>
<feature type="domain" description="Ferrous iron transporter FeoA-like" evidence="2">
    <location>
        <begin position="84"/>
        <end position="156"/>
    </location>
</feature>
<evidence type="ECO:0000256" key="1">
    <source>
        <dbReference type="ARBA" id="ARBA00023004"/>
    </source>
</evidence>
<accession>A0A430B686</accession>
<sequence length="159" mass="17950">MMENVTNCKMNHIYQFQEFRGSKNYERHLRNLGLVSGVDLYIVSKQVGQPIIVVFKGTRIGLDEEIARGIQVVEKSTVHESMLESMDQLGVGDSAQVVKILGTGALKRRLMDMGLTKGTRIEVKKYAPLGDPIEITVRNYSLTLRKKEAELILVEREIS</sequence>
<dbReference type="InterPro" id="IPR008988">
    <property type="entry name" value="Transcriptional_repressor_C"/>
</dbReference>
<gene>
    <name evidence="3" type="ORF">CBF28_05165</name>
</gene>
<proteinExistence type="predicted"/>
<evidence type="ECO:0000313" key="3">
    <source>
        <dbReference type="EMBL" id="RSU15825.1"/>
    </source>
</evidence>
<dbReference type="SMART" id="SM00899">
    <property type="entry name" value="FeoA"/>
    <property type="match status" value="2"/>
</dbReference>
<protein>
    <recommendedName>
        <fullName evidence="2">Ferrous iron transporter FeoA-like domain-containing protein</fullName>
    </recommendedName>
</protein>
<dbReference type="InterPro" id="IPR007167">
    <property type="entry name" value="Fe-transptr_FeoA-like"/>
</dbReference>
<dbReference type="Gene3D" id="2.30.30.90">
    <property type="match status" value="2"/>
</dbReference>
<dbReference type="RefSeq" id="WP_126792649.1">
    <property type="nucleotide sequence ID" value="NZ_JBHSTO010000018.1"/>
</dbReference>
<dbReference type="InterPro" id="IPR038157">
    <property type="entry name" value="FeoA_core_dom"/>
</dbReference>
<dbReference type="Pfam" id="PF04023">
    <property type="entry name" value="FeoA"/>
    <property type="match status" value="2"/>
</dbReference>
<dbReference type="GO" id="GO:0046914">
    <property type="term" value="F:transition metal ion binding"/>
    <property type="evidence" value="ECO:0007669"/>
    <property type="project" value="InterPro"/>
</dbReference>
<dbReference type="PANTHER" id="PTHR42954:SF2">
    <property type="entry name" value="FE(2+) TRANSPORT PROTEIN A"/>
    <property type="match status" value="1"/>
</dbReference>
<reference evidence="3 4" key="1">
    <citation type="submission" date="2017-05" db="EMBL/GenBank/DDBJ databases">
        <title>Vagococcus spp. assemblies.</title>
        <authorList>
            <person name="Gulvik C.A."/>
        </authorList>
    </citation>
    <scope>NUCLEOTIDE SEQUENCE [LARGE SCALE GENOMIC DNA]</scope>
    <source>
        <strain evidence="3 4">SS1714</strain>
    </source>
</reference>
<dbReference type="SUPFAM" id="SSF50037">
    <property type="entry name" value="C-terminal domain of transcriptional repressors"/>
    <property type="match status" value="2"/>
</dbReference>
<dbReference type="AlphaFoldDB" id="A0A430B686"/>
<keyword evidence="4" id="KW-1185">Reference proteome</keyword>
<feature type="domain" description="Ferrous iron transporter FeoA-like" evidence="2">
    <location>
        <begin position="3"/>
        <end position="74"/>
    </location>
</feature>
<dbReference type="OrthoDB" id="9811076at2"/>
<dbReference type="InterPro" id="IPR052713">
    <property type="entry name" value="FeoA"/>
</dbReference>
<name>A0A430B686_9ENTE</name>
<organism evidence="3 4">
    <name type="scientific">Vagococcus carniphilus</name>
    <dbReference type="NCBI Taxonomy" id="218144"/>
    <lineage>
        <taxon>Bacteria</taxon>
        <taxon>Bacillati</taxon>
        <taxon>Bacillota</taxon>
        <taxon>Bacilli</taxon>
        <taxon>Lactobacillales</taxon>
        <taxon>Enterococcaceae</taxon>
        <taxon>Vagococcus</taxon>
    </lineage>
</organism>
<dbReference type="EMBL" id="NGKB01000004">
    <property type="protein sequence ID" value="RSU15825.1"/>
    <property type="molecule type" value="Genomic_DNA"/>
</dbReference>
<keyword evidence="1" id="KW-0408">Iron</keyword>
<comment type="caution">
    <text evidence="3">The sequence shown here is derived from an EMBL/GenBank/DDBJ whole genome shotgun (WGS) entry which is preliminary data.</text>
</comment>
<evidence type="ECO:0000259" key="2">
    <source>
        <dbReference type="SMART" id="SM00899"/>
    </source>
</evidence>
<evidence type="ECO:0000313" key="4">
    <source>
        <dbReference type="Proteomes" id="UP000288028"/>
    </source>
</evidence>
<dbReference type="PANTHER" id="PTHR42954">
    <property type="entry name" value="FE(2+) TRANSPORT PROTEIN A"/>
    <property type="match status" value="1"/>
</dbReference>